<proteinExistence type="predicted"/>
<evidence type="ECO:0000259" key="1">
    <source>
        <dbReference type="Pfam" id="PF01968"/>
    </source>
</evidence>
<dbReference type="InterPro" id="IPR045079">
    <property type="entry name" value="Oxoprolinase-like"/>
</dbReference>
<dbReference type="PANTHER" id="PTHR11365">
    <property type="entry name" value="5-OXOPROLINASE RELATED"/>
    <property type="match status" value="1"/>
</dbReference>
<dbReference type="GO" id="GO:0006749">
    <property type="term" value="P:glutathione metabolic process"/>
    <property type="evidence" value="ECO:0007669"/>
    <property type="project" value="TreeGrafter"/>
</dbReference>
<protein>
    <submittedName>
        <fullName evidence="4">Hydantoinase/oxoprolinase family protein</fullName>
    </submittedName>
</protein>
<comment type="caution">
    <text evidence="4">The sequence shown here is derived from an EMBL/GenBank/DDBJ whole genome shotgun (WGS) entry which is preliminary data.</text>
</comment>
<feature type="domain" description="Acetophenone carboxylase-like C-terminal" evidence="3">
    <location>
        <begin position="517"/>
        <end position="684"/>
    </location>
</feature>
<dbReference type="Pfam" id="PF05378">
    <property type="entry name" value="Hydant_A_N"/>
    <property type="match status" value="1"/>
</dbReference>
<reference evidence="4" key="1">
    <citation type="submission" date="2020-07" db="EMBL/GenBank/DDBJ databases">
        <title>Huge and variable diversity of episymbiotic CPR bacteria and DPANN archaea in groundwater ecosystems.</title>
        <authorList>
            <person name="He C.Y."/>
            <person name="Keren R."/>
            <person name="Whittaker M."/>
            <person name="Farag I.F."/>
            <person name="Doudna J."/>
            <person name="Cate J.H.D."/>
            <person name="Banfield J.F."/>
        </authorList>
    </citation>
    <scope>NUCLEOTIDE SEQUENCE</scope>
    <source>
        <strain evidence="4">NC_groundwater_763_Ag_S-0.2um_68_21</strain>
    </source>
</reference>
<evidence type="ECO:0000259" key="3">
    <source>
        <dbReference type="Pfam" id="PF19278"/>
    </source>
</evidence>
<organism evidence="4 5">
    <name type="scientific">Tectimicrobiota bacterium</name>
    <dbReference type="NCBI Taxonomy" id="2528274"/>
    <lineage>
        <taxon>Bacteria</taxon>
        <taxon>Pseudomonadati</taxon>
        <taxon>Nitrospinota/Tectimicrobiota group</taxon>
        <taxon>Candidatus Tectimicrobiota</taxon>
    </lineage>
</organism>
<gene>
    <name evidence="4" type="ORF">HYZ11_04765</name>
</gene>
<sequence length="692" mass="72991">MFNVGVDIGGTFTDVAVVREGERTILGKAPTTPEDFLVGVIDALEDAARQMGLSLGALLSEARLLAHGTTITSNVLWTRSGPPVGLLATRGFADQLLIMRGIGRVAGLSLAERRHYRATDKPEPLVPRKRIRELAERVDSTGAALVPLDEAEARERIRDLVEREGVEALAVGLLWSFRNPAHERRVAALAEREFPGLRVSLSSEVSGRLGEYERTATAVLNAYVGGAMEGYLERLTGRLREEGLRQLPLVVQSNGGLTPAGEVIPVRTIESGPAAGVVGAARLAEELGRPNLIATDVGGTTFKVALIQEGRWELAAETVLTQYHVHVPMVDLVSIGAGGGSIAWEDEGRLRVGPRSAGAVPGPACYGTGGLEPTVTDADLLLGTLNPRNFLGGRIKLDPEAARAAFARGVAPRFFDGDSIQAAAGVRAIIDAQMADLIRRETLERGRDPGDFALIAYGGAGPVHAHAYAAEAGIFEIIVPYQATVLSAYGAAAGGMRYTVERSLTVRLPGGAGAAAEVFADLEAEGSRRLARAGVGEGSGRFERWAAMRWRRQVHSLAVPFPPGPVTEESLARARADFAAEYASRYGEGSAYTEAGVEIARFWINALGPAMPAAPASPPAPKKAAVPAGRRPVHWGGGFVETAIYDGPRLPEGAIIDGPAVIEHPGTAIALPLGARAVVDSAGHTHIRLEAR</sequence>
<dbReference type="InterPro" id="IPR002821">
    <property type="entry name" value="Hydantoinase_A"/>
</dbReference>
<evidence type="ECO:0000313" key="4">
    <source>
        <dbReference type="EMBL" id="MBI3126897.1"/>
    </source>
</evidence>
<dbReference type="EMBL" id="JACPUR010000013">
    <property type="protein sequence ID" value="MBI3126897.1"/>
    <property type="molecule type" value="Genomic_DNA"/>
</dbReference>
<dbReference type="GO" id="GO:0017168">
    <property type="term" value="F:5-oxoprolinase (ATP-hydrolyzing) activity"/>
    <property type="evidence" value="ECO:0007669"/>
    <property type="project" value="TreeGrafter"/>
</dbReference>
<evidence type="ECO:0000313" key="5">
    <source>
        <dbReference type="Proteomes" id="UP000782312"/>
    </source>
</evidence>
<dbReference type="GO" id="GO:0005829">
    <property type="term" value="C:cytosol"/>
    <property type="evidence" value="ECO:0007669"/>
    <property type="project" value="TreeGrafter"/>
</dbReference>
<feature type="domain" description="Hydantoinase A/oxoprolinase" evidence="1">
    <location>
        <begin position="214"/>
        <end position="496"/>
    </location>
</feature>
<dbReference type="Pfam" id="PF01968">
    <property type="entry name" value="Hydantoinase_A"/>
    <property type="match status" value="1"/>
</dbReference>
<dbReference type="Pfam" id="PF19278">
    <property type="entry name" value="Hydant_A_C"/>
    <property type="match status" value="1"/>
</dbReference>
<dbReference type="Proteomes" id="UP000782312">
    <property type="component" value="Unassembled WGS sequence"/>
</dbReference>
<dbReference type="InterPro" id="IPR043129">
    <property type="entry name" value="ATPase_NBD"/>
</dbReference>
<dbReference type="AlphaFoldDB" id="A0A932MMU7"/>
<dbReference type="InterPro" id="IPR049517">
    <property type="entry name" value="ACX-like_C"/>
</dbReference>
<accession>A0A932MMU7</accession>
<dbReference type="PANTHER" id="PTHR11365:SF23">
    <property type="entry name" value="HYPOTHETICAL 5-OXOPROLINASE (EUROFUNG)-RELATED"/>
    <property type="match status" value="1"/>
</dbReference>
<dbReference type="SUPFAM" id="SSF53067">
    <property type="entry name" value="Actin-like ATPase domain"/>
    <property type="match status" value="1"/>
</dbReference>
<dbReference type="InterPro" id="IPR008040">
    <property type="entry name" value="Hydant_A_N"/>
</dbReference>
<evidence type="ECO:0000259" key="2">
    <source>
        <dbReference type="Pfam" id="PF05378"/>
    </source>
</evidence>
<feature type="domain" description="Hydantoinase/oxoprolinase N-terminal" evidence="2">
    <location>
        <begin position="4"/>
        <end position="193"/>
    </location>
</feature>
<name>A0A932MMU7_UNCTE</name>